<evidence type="ECO:0000313" key="3">
    <source>
        <dbReference type="Proteomes" id="UP000824998"/>
    </source>
</evidence>
<reference evidence="2" key="1">
    <citation type="journal article" date="2021" name="IMA Fungus">
        <title>Genomic characterization of three marine fungi, including Emericellopsis atlantica sp. nov. with signatures of a generalist lifestyle and marine biomass degradation.</title>
        <authorList>
            <person name="Hagestad O.C."/>
            <person name="Hou L."/>
            <person name="Andersen J.H."/>
            <person name="Hansen E.H."/>
            <person name="Altermark B."/>
            <person name="Li C."/>
            <person name="Kuhnert E."/>
            <person name="Cox R.J."/>
            <person name="Crous P.W."/>
            <person name="Spatafora J.W."/>
            <person name="Lail K."/>
            <person name="Amirebrahimi M."/>
            <person name="Lipzen A."/>
            <person name="Pangilinan J."/>
            <person name="Andreopoulos W."/>
            <person name="Hayes R.D."/>
            <person name="Ng V."/>
            <person name="Grigoriev I.V."/>
            <person name="Jackson S.A."/>
            <person name="Sutton T.D.S."/>
            <person name="Dobson A.D.W."/>
            <person name="Rama T."/>
        </authorList>
    </citation>
    <scope>NUCLEOTIDE SEQUENCE</scope>
    <source>
        <strain evidence="2">TRa018bII</strain>
    </source>
</reference>
<feature type="region of interest" description="Disordered" evidence="1">
    <location>
        <begin position="905"/>
        <end position="925"/>
    </location>
</feature>
<sequence length="964" mass="107752">MLSSQLAISSQSSIHMRSPVVPVVKLLRSSGHSHRSRGQQIRNFRFGPWSSYLDPTLQKELRHRHRHRTTRQKYIEAINGKLAWDAQSKQAKLVGLKGFMCGPARRQSPTWGGRWDKFEGNKKAKDDLGGNIEDIEQNALDPLLHTGGDTNPYILAESAFLSHTRRRRGFMFAEQDNDIASQTRPWPTARPKERDGRSSQAAKDQSIKVPAPEYFIDPITNRKVFRNHTAKSRDSTPQGTPVSVKTFKNYGSQFDDLQPPGQNATKDMPKHDISEKPSSTPSAMKPASDMPRRLTIPKAAENPDESEKNGLDSYDAKASYDKPFMAYEPVGKYAVQDTPDPTDQWLKAYETQSVQEKHPVTRQKSPSADQASQNSKRFDDYMLTGYDDKASYGKPYMAYEPDGKVPAAEIGDPVQKGLEDYDNRHSYRPIPYNKSPEEGQMTYAQMFQDKNGDQSSDPVQKGLHRYDSRVCYNAAKSDHEKRYQMLFSGISEEDQHHSVMRPQGVSHSAYLKHALSSVQEPPRHEKLTRRRELEEDYVQNQVSRERFDSCVDRFKKRQLARDKRPPENPTHQPTVRKLTNNFSRDLPHGSKVIWAIDNSETGSLTPETQAQGVKHSERQAERKVQQEEKEYIEGLASRDLFSRKPETPRLQTSLDRQTSAVKSGRKSKVAWNDDPVLQGEGDISASISPNNSSVACSGTPQTSRRFPAESENRDYQELYEETYGTIGSHHRQPISSSNAKALDIDEEGTASAKSPLSKLPKEPTMYKILAYDSTMQSVSVAETTSIVNDPSAVLTVAEVLLRLSNPSKFFPHFGPLQSQGYEIVSGSGDVLVFRKVREAAPAAAKGALQTTGQHTRSSTNPIDGMQCSPVAATGNFASPTGFVNHDLPTPEPAFKSNIDVRREEPAFSGKSHWDDEAPRQKRKGGRGKRLLLTGVWVAACSYAVGVVTEFIKTGGVDGIGPQGF</sequence>
<keyword evidence="3" id="KW-1185">Reference proteome</keyword>
<accession>A0A9P8C0Z0</accession>
<protein>
    <submittedName>
        <fullName evidence="2">Uncharacterized protein</fullName>
    </submittedName>
</protein>
<feature type="compositionally biased region" description="Polar residues" evidence="1">
    <location>
        <begin position="685"/>
        <end position="704"/>
    </location>
</feature>
<feature type="region of interest" description="Disordered" evidence="1">
    <location>
        <begin position="600"/>
        <end position="628"/>
    </location>
</feature>
<feature type="compositionally biased region" description="Basic and acidic residues" evidence="1">
    <location>
        <begin position="614"/>
        <end position="628"/>
    </location>
</feature>
<organism evidence="2 3">
    <name type="scientific">Amylocarpus encephaloides</name>
    <dbReference type="NCBI Taxonomy" id="45428"/>
    <lineage>
        <taxon>Eukaryota</taxon>
        <taxon>Fungi</taxon>
        <taxon>Dikarya</taxon>
        <taxon>Ascomycota</taxon>
        <taxon>Pezizomycotina</taxon>
        <taxon>Leotiomycetes</taxon>
        <taxon>Helotiales</taxon>
        <taxon>Helotiales incertae sedis</taxon>
        <taxon>Amylocarpus</taxon>
    </lineage>
</organism>
<feature type="region of interest" description="Disordered" evidence="1">
    <location>
        <begin position="175"/>
        <end position="213"/>
    </location>
</feature>
<feature type="region of interest" description="Disordered" evidence="1">
    <location>
        <begin position="227"/>
        <end position="246"/>
    </location>
</feature>
<dbReference type="EMBL" id="MU251788">
    <property type="protein sequence ID" value="KAG9229305.1"/>
    <property type="molecule type" value="Genomic_DNA"/>
</dbReference>
<evidence type="ECO:0000313" key="2">
    <source>
        <dbReference type="EMBL" id="KAG9229305.1"/>
    </source>
</evidence>
<feature type="compositionally biased region" description="Polar residues" evidence="1">
    <location>
        <begin position="362"/>
        <end position="375"/>
    </location>
</feature>
<proteinExistence type="predicted"/>
<feature type="region of interest" description="Disordered" evidence="1">
    <location>
        <begin position="353"/>
        <end position="378"/>
    </location>
</feature>
<feature type="compositionally biased region" description="Polar residues" evidence="1">
    <location>
        <begin position="649"/>
        <end position="661"/>
    </location>
</feature>
<feature type="compositionally biased region" description="Basic and acidic residues" evidence="1">
    <location>
        <begin position="905"/>
        <end position="919"/>
    </location>
</feature>
<feature type="compositionally biased region" description="Polar residues" evidence="1">
    <location>
        <begin position="600"/>
        <end position="611"/>
    </location>
</feature>
<evidence type="ECO:0000256" key="1">
    <source>
        <dbReference type="SAM" id="MobiDB-lite"/>
    </source>
</evidence>
<feature type="region of interest" description="Disordered" evidence="1">
    <location>
        <begin position="251"/>
        <end position="291"/>
    </location>
</feature>
<feature type="region of interest" description="Disordered" evidence="1">
    <location>
        <begin position="646"/>
        <end position="712"/>
    </location>
</feature>
<dbReference type="OrthoDB" id="3946750at2759"/>
<name>A0A9P8C0Z0_9HELO</name>
<dbReference type="AlphaFoldDB" id="A0A9P8C0Z0"/>
<gene>
    <name evidence="2" type="ORF">BJ875DRAFT_202550</name>
</gene>
<dbReference type="Proteomes" id="UP000824998">
    <property type="component" value="Unassembled WGS sequence"/>
</dbReference>
<comment type="caution">
    <text evidence="2">The sequence shown here is derived from an EMBL/GenBank/DDBJ whole genome shotgun (WGS) entry which is preliminary data.</text>
</comment>